<dbReference type="STRING" id="1122184.SAMN02745176_02975"/>
<evidence type="ECO:0000256" key="2">
    <source>
        <dbReference type="ARBA" id="ARBA00022829"/>
    </source>
</evidence>
<dbReference type="SMART" id="SM00470">
    <property type="entry name" value="ParB"/>
    <property type="match status" value="1"/>
</dbReference>
<reference evidence="5 6" key="1">
    <citation type="submission" date="2016-11" db="EMBL/GenBank/DDBJ databases">
        <authorList>
            <person name="Jaros S."/>
            <person name="Januszkiewicz K."/>
            <person name="Wedrychowicz H."/>
        </authorList>
    </citation>
    <scope>NUCLEOTIDE SEQUENCE [LARGE SCALE GENOMIC DNA]</scope>
    <source>
        <strain evidence="5 6">DSM 19022</strain>
    </source>
</reference>
<comment type="similarity">
    <text evidence="1">Belongs to the ParB family.</text>
</comment>
<dbReference type="EMBL" id="FQZS01000024">
    <property type="protein sequence ID" value="SHJ26626.1"/>
    <property type="molecule type" value="Genomic_DNA"/>
</dbReference>
<evidence type="ECO:0000256" key="1">
    <source>
        <dbReference type="ARBA" id="ARBA00006295"/>
    </source>
</evidence>
<dbReference type="Gene3D" id="3.90.1530.30">
    <property type="match status" value="1"/>
</dbReference>
<dbReference type="PANTHER" id="PTHR33375">
    <property type="entry name" value="CHROMOSOME-PARTITIONING PROTEIN PARB-RELATED"/>
    <property type="match status" value="1"/>
</dbReference>
<dbReference type="RefSeq" id="WP_073027053.1">
    <property type="nucleotide sequence ID" value="NZ_FQZS01000024.1"/>
</dbReference>
<dbReference type="GO" id="GO:0003677">
    <property type="term" value="F:DNA binding"/>
    <property type="evidence" value="ECO:0007669"/>
    <property type="project" value="InterPro"/>
</dbReference>
<dbReference type="PANTHER" id="PTHR33375:SF1">
    <property type="entry name" value="CHROMOSOME-PARTITIONING PROTEIN PARB-RELATED"/>
    <property type="match status" value="1"/>
</dbReference>
<accession>A0A1M6HWM2</accession>
<dbReference type="AlphaFoldDB" id="A0A1M6HWM2"/>
<dbReference type="OrthoDB" id="9771505at2"/>
<keyword evidence="6" id="KW-1185">Reference proteome</keyword>
<dbReference type="CDD" id="cd16407">
    <property type="entry name" value="ParB_N_like"/>
    <property type="match status" value="1"/>
</dbReference>
<evidence type="ECO:0000256" key="3">
    <source>
        <dbReference type="SAM" id="MobiDB-lite"/>
    </source>
</evidence>
<organism evidence="5 6">
    <name type="scientific">Lutispora thermophila DSM 19022</name>
    <dbReference type="NCBI Taxonomy" id="1122184"/>
    <lineage>
        <taxon>Bacteria</taxon>
        <taxon>Bacillati</taxon>
        <taxon>Bacillota</taxon>
        <taxon>Clostridia</taxon>
        <taxon>Lutisporales</taxon>
        <taxon>Lutisporaceae</taxon>
        <taxon>Lutispora</taxon>
    </lineage>
</organism>
<dbReference type="SUPFAM" id="SSF109709">
    <property type="entry name" value="KorB DNA-binding domain-like"/>
    <property type="match status" value="1"/>
</dbReference>
<dbReference type="InterPro" id="IPR050336">
    <property type="entry name" value="Chromosome_partition/occlusion"/>
</dbReference>
<feature type="domain" description="ParB-like N-terminal" evidence="4">
    <location>
        <begin position="34"/>
        <end position="124"/>
    </location>
</feature>
<dbReference type="InterPro" id="IPR003115">
    <property type="entry name" value="ParB_N"/>
</dbReference>
<dbReference type="NCBIfam" id="TIGR00180">
    <property type="entry name" value="parB_part"/>
    <property type="match status" value="1"/>
</dbReference>
<evidence type="ECO:0000313" key="5">
    <source>
        <dbReference type="EMBL" id="SHJ26626.1"/>
    </source>
</evidence>
<dbReference type="GO" id="GO:0007059">
    <property type="term" value="P:chromosome segregation"/>
    <property type="evidence" value="ECO:0007669"/>
    <property type="project" value="UniProtKB-KW"/>
</dbReference>
<dbReference type="Pfam" id="PF02195">
    <property type="entry name" value="ParB_N"/>
    <property type="match status" value="1"/>
</dbReference>
<evidence type="ECO:0000259" key="4">
    <source>
        <dbReference type="SMART" id="SM00470"/>
    </source>
</evidence>
<dbReference type="Proteomes" id="UP000184442">
    <property type="component" value="Unassembled WGS sequence"/>
</dbReference>
<sequence>MAKSSARDSIKLTSVDELFSTEESRADSQREKVLDIPLSEISDFPNHPFKVKADEAMLEMAESVKQYGVLVPGLVRPKPDGGYEMIAGHRRKKASELAGKETMPCIVRELDDDAAIVAMVDSNLQRESILPSEKAFAYKMKLEAMKRQAGRPSKENMSQVGTQKRSDQILAEQSGDSRNQIQRYIRLTELIPPILEMVDEKRIAFNPAVEISYLAEKEQQDLYNTMQSEDCTPSLAQAQRMKKLSQDGRLNVDVIFSILTEEKPNQKEKFHIQRERIDRFFPKNFTEKQKEDLIVQLLESWYRKRQKEQER</sequence>
<dbReference type="InterPro" id="IPR036086">
    <property type="entry name" value="ParB/Sulfiredoxin_sf"/>
</dbReference>
<protein>
    <submittedName>
        <fullName evidence="5">Chromosome partitioning protein, ParB family</fullName>
    </submittedName>
</protein>
<feature type="region of interest" description="Disordered" evidence="3">
    <location>
        <begin position="147"/>
        <end position="175"/>
    </location>
</feature>
<name>A0A1M6HWM2_9FIRM</name>
<dbReference type="Pfam" id="PF17762">
    <property type="entry name" value="HTH_ParB"/>
    <property type="match status" value="1"/>
</dbReference>
<dbReference type="InterPro" id="IPR041468">
    <property type="entry name" value="HTH_ParB/Spo0J"/>
</dbReference>
<dbReference type="InterPro" id="IPR004437">
    <property type="entry name" value="ParB/RepB/Spo0J"/>
</dbReference>
<gene>
    <name evidence="5" type="ORF">SAMN02745176_02975</name>
</gene>
<dbReference type="SUPFAM" id="SSF110849">
    <property type="entry name" value="ParB/Sulfiredoxin"/>
    <property type="match status" value="1"/>
</dbReference>
<dbReference type="Gene3D" id="1.10.10.2830">
    <property type="match status" value="1"/>
</dbReference>
<keyword evidence="2" id="KW-0159">Chromosome partition</keyword>
<dbReference type="GO" id="GO:0005694">
    <property type="term" value="C:chromosome"/>
    <property type="evidence" value="ECO:0007669"/>
    <property type="project" value="TreeGrafter"/>
</dbReference>
<evidence type="ECO:0000313" key="6">
    <source>
        <dbReference type="Proteomes" id="UP000184442"/>
    </source>
</evidence>
<proteinExistence type="inferred from homology"/>